<comment type="caution">
    <text evidence="14">The sequence shown here is derived from an EMBL/GenBank/DDBJ whole genome shotgun (WGS) entry which is preliminary data.</text>
</comment>
<evidence type="ECO:0000256" key="9">
    <source>
        <dbReference type="ARBA" id="ARBA00022989"/>
    </source>
</evidence>
<feature type="transmembrane region" description="Helical" evidence="12">
    <location>
        <begin position="84"/>
        <end position="103"/>
    </location>
</feature>
<feature type="transmembrane region" description="Helical" evidence="12">
    <location>
        <begin position="7"/>
        <end position="27"/>
    </location>
</feature>
<comment type="similarity">
    <text evidence="3">Belongs to the peptidase M50B family.</text>
</comment>
<dbReference type="PANTHER" id="PTHR39188">
    <property type="entry name" value="MEMBRANE-ASSOCIATED ZINC METALLOPROTEASE M50B"/>
    <property type="match status" value="1"/>
</dbReference>
<evidence type="ECO:0000313" key="15">
    <source>
        <dbReference type="Proteomes" id="UP000295658"/>
    </source>
</evidence>
<evidence type="ECO:0000256" key="11">
    <source>
        <dbReference type="ARBA" id="ARBA00023136"/>
    </source>
</evidence>
<dbReference type="AlphaFoldDB" id="A0A4R1QIQ9"/>
<evidence type="ECO:0000256" key="10">
    <source>
        <dbReference type="ARBA" id="ARBA00023049"/>
    </source>
</evidence>
<keyword evidence="7" id="KW-0378">Hydrolase</keyword>
<dbReference type="EMBL" id="SLUL01000003">
    <property type="protein sequence ID" value="TCL51944.1"/>
    <property type="molecule type" value="Genomic_DNA"/>
</dbReference>
<gene>
    <name evidence="14" type="ORF">EDD69_103189</name>
</gene>
<feature type="transmembrane region" description="Helical" evidence="12">
    <location>
        <begin position="33"/>
        <end position="54"/>
    </location>
</feature>
<accession>A0A4R1QIQ9</accession>
<reference evidence="14 15" key="1">
    <citation type="submission" date="2019-03" db="EMBL/GenBank/DDBJ databases">
        <title>Genomic Encyclopedia of Type Strains, Phase IV (KMG-IV): sequencing the most valuable type-strain genomes for metagenomic binning, comparative biology and taxonomic classification.</title>
        <authorList>
            <person name="Goeker M."/>
        </authorList>
    </citation>
    <scope>NUCLEOTIDE SEQUENCE [LARGE SCALE GENOMIC DNA]</scope>
    <source>
        <strain evidence="14 15">DSM 24979</strain>
    </source>
</reference>
<keyword evidence="9 12" id="KW-1133">Transmembrane helix</keyword>
<sequence length="287" mass="33939">MNKWLSLLTNIHIHPLLWFVAFIAVITANFKSLFIVFLIVLFHELGHAFAAHFFSWRIKKILLLPFGGVAEMDEHGNRPLKEELIVTLAGPVQHLFIFLLAYLGKESGWLSIELFSEITAYNLSILCINLLPIWPLDGGKLLFLVWTYFTSFRRAHEWTIYCSAGLLMVFFMLLIAFTPTQLSLWMIGLFLAYSLRQEWRHRQYVWMRFLLERYYGKKVEYRSLKRLVVAPTDPLFRVLLMFQRGKKHAVVVEKGREEFELDENELLHAYFREKRTNDVIANLLYPY</sequence>
<evidence type="ECO:0000313" key="14">
    <source>
        <dbReference type="EMBL" id="TCL51944.1"/>
    </source>
</evidence>
<dbReference type="CDD" id="cd06161">
    <property type="entry name" value="S2P-M50_SpoIVFB"/>
    <property type="match status" value="1"/>
</dbReference>
<evidence type="ECO:0000256" key="8">
    <source>
        <dbReference type="ARBA" id="ARBA00022833"/>
    </source>
</evidence>
<dbReference type="Proteomes" id="UP000295658">
    <property type="component" value="Unassembled WGS sequence"/>
</dbReference>
<evidence type="ECO:0000256" key="5">
    <source>
        <dbReference type="ARBA" id="ARBA00022692"/>
    </source>
</evidence>
<keyword evidence="5 12" id="KW-0812">Transmembrane</keyword>
<evidence type="ECO:0000259" key="13">
    <source>
        <dbReference type="Pfam" id="PF02163"/>
    </source>
</evidence>
<feature type="transmembrane region" description="Helical" evidence="12">
    <location>
        <begin position="123"/>
        <end position="146"/>
    </location>
</feature>
<evidence type="ECO:0000256" key="7">
    <source>
        <dbReference type="ARBA" id="ARBA00022801"/>
    </source>
</evidence>
<feature type="domain" description="Peptidase M50" evidence="13">
    <location>
        <begin position="112"/>
        <end position="169"/>
    </location>
</feature>
<dbReference type="OrthoDB" id="166377at2"/>
<keyword evidence="8" id="KW-0862">Zinc</keyword>
<evidence type="ECO:0000256" key="1">
    <source>
        <dbReference type="ARBA" id="ARBA00001947"/>
    </source>
</evidence>
<dbReference type="GO" id="GO:0046872">
    <property type="term" value="F:metal ion binding"/>
    <property type="evidence" value="ECO:0007669"/>
    <property type="project" value="UniProtKB-KW"/>
</dbReference>
<evidence type="ECO:0000256" key="6">
    <source>
        <dbReference type="ARBA" id="ARBA00022723"/>
    </source>
</evidence>
<name>A0A4R1QIQ9_9BACL</name>
<comment type="subcellular location">
    <subcellularLocation>
        <location evidence="2">Membrane</location>
        <topology evidence="2">Multi-pass membrane protein</topology>
    </subcellularLocation>
</comment>
<organism evidence="14 15">
    <name type="scientific">Thermolongibacillus altinsuensis</name>
    <dbReference type="NCBI Taxonomy" id="575256"/>
    <lineage>
        <taxon>Bacteria</taxon>
        <taxon>Bacillati</taxon>
        <taxon>Bacillota</taxon>
        <taxon>Bacilli</taxon>
        <taxon>Bacillales</taxon>
        <taxon>Anoxybacillaceae</taxon>
        <taxon>Thermolongibacillus</taxon>
    </lineage>
</organism>
<keyword evidence="6" id="KW-0479">Metal-binding</keyword>
<evidence type="ECO:0000256" key="4">
    <source>
        <dbReference type="ARBA" id="ARBA00022670"/>
    </source>
</evidence>
<evidence type="ECO:0000256" key="2">
    <source>
        <dbReference type="ARBA" id="ARBA00004141"/>
    </source>
</evidence>
<dbReference type="GO" id="GO:0016020">
    <property type="term" value="C:membrane"/>
    <property type="evidence" value="ECO:0007669"/>
    <property type="project" value="UniProtKB-SubCell"/>
</dbReference>
<evidence type="ECO:0000256" key="3">
    <source>
        <dbReference type="ARBA" id="ARBA00007931"/>
    </source>
</evidence>
<keyword evidence="10" id="KW-0482">Metalloprotease</keyword>
<proteinExistence type="inferred from homology"/>
<protein>
    <submittedName>
        <fullName evidence="14">Stage IV sporulation protein FB</fullName>
    </submittedName>
</protein>
<feature type="domain" description="Peptidase M50" evidence="13">
    <location>
        <begin position="33"/>
        <end position="102"/>
    </location>
</feature>
<dbReference type="GO" id="GO:0006508">
    <property type="term" value="P:proteolysis"/>
    <property type="evidence" value="ECO:0007669"/>
    <property type="project" value="UniProtKB-KW"/>
</dbReference>
<comment type="cofactor">
    <cofactor evidence="1">
        <name>Zn(2+)</name>
        <dbReference type="ChEBI" id="CHEBI:29105"/>
    </cofactor>
</comment>
<dbReference type="InterPro" id="IPR008915">
    <property type="entry name" value="Peptidase_M50"/>
</dbReference>
<feature type="transmembrane region" description="Helical" evidence="12">
    <location>
        <begin position="158"/>
        <end position="176"/>
    </location>
</feature>
<dbReference type="PANTHER" id="PTHR39188:SF3">
    <property type="entry name" value="STAGE IV SPORULATION PROTEIN FB"/>
    <property type="match status" value="1"/>
</dbReference>
<keyword evidence="4" id="KW-0645">Protease</keyword>
<dbReference type="GO" id="GO:0008237">
    <property type="term" value="F:metallopeptidase activity"/>
    <property type="evidence" value="ECO:0007669"/>
    <property type="project" value="UniProtKB-KW"/>
</dbReference>
<keyword evidence="11 12" id="KW-0472">Membrane</keyword>
<dbReference type="Pfam" id="PF02163">
    <property type="entry name" value="Peptidase_M50"/>
    <property type="match status" value="2"/>
</dbReference>
<evidence type="ECO:0000256" key="12">
    <source>
        <dbReference type="SAM" id="Phobius"/>
    </source>
</evidence>
<keyword evidence="15" id="KW-1185">Reference proteome</keyword>
<dbReference type="RefSeq" id="WP_132947641.1">
    <property type="nucleotide sequence ID" value="NZ_BSVG01000001.1"/>
</dbReference>